<dbReference type="InterPro" id="IPR036397">
    <property type="entry name" value="RNaseH_sf"/>
</dbReference>
<dbReference type="SMART" id="SM00343">
    <property type="entry name" value="ZnF_C2HC"/>
    <property type="match status" value="1"/>
</dbReference>
<feature type="compositionally biased region" description="Low complexity" evidence="3">
    <location>
        <begin position="267"/>
        <end position="278"/>
    </location>
</feature>
<organism evidence="5 6">
    <name type="scientific">Tanacetum coccineum</name>
    <dbReference type="NCBI Taxonomy" id="301880"/>
    <lineage>
        <taxon>Eukaryota</taxon>
        <taxon>Viridiplantae</taxon>
        <taxon>Streptophyta</taxon>
        <taxon>Embryophyta</taxon>
        <taxon>Tracheophyta</taxon>
        <taxon>Spermatophyta</taxon>
        <taxon>Magnoliopsida</taxon>
        <taxon>eudicotyledons</taxon>
        <taxon>Gunneridae</taxon>
        <taxon>Pentapetalae</taxon>
        <taxon>asterids</taxon>
        <taxon>campanulids</taxon>
        <taxon>Asterales</taxon>
        <taxon>Asteraceae</taxon>
        <taxon>Asteroideae</taxon>
        <taxon>Anthemideae</taxon>
        <taxon>Anthemidinae</taxon>
        <taxon>Tanacetum</taxon>
    </lineage>
</organism>
<feature type="compositionally biased region" description="Polar residues" evidence="3">
    <location>
        <begin position="286"/>
        <end position="301"/>
    </location>
</feature>
<dbReference type="InterPro" id="IPR039537">
    <property type="entry name" value="Retrotran_Ty1/copia-like"/>
</dbReference>
<gene>
    <name evidence="5" type="ORF">Tco_1090147</name>
</gene>
<feature type="compositionally biased region" description="Polar residues" evidence="3">
    <location>
        <begin position="966"/>
        <end position="975"/>
    </location>
</feature>
<dbReference type="InterPro" id="IPR012337">
    <property type="entry name" value="RNaseH-like_sf"/>
</dbReference>
<feature type="compositionally biased region" description="Basic and acidic residues" evidence="3">
    <location>
        <begin position="236"/>
        <end position="247"/>
    </location>
</feature>
<dbReference type="Proteomes" id="UP001151760">
    <property type="component" value="Unassembled WGS sequence"/>
</dbReference>
<feature type="region of interest" description="Disordered" evidence="3">
    <location>
        <begin position="213"/>
        <end position="247"/>
    </location>
</feature>
<dbReference type="SUPFAM" id="SSF53098">
    <property type="entry name" value="Ribonuclease H-like"/>
    <property type="match status" value="1"/>
</dbReference>
<evidence type="ECO:0000313" key="6">
    <source>
        <dbReference type="Proteomes" id="UP001151760"/>
    </source>
</evidence>
<feature type="compositionally biased region" description="Polar residues" evidence="3">
    <location>
        <begin position="224"/>
        <end position="235"/>
    </location>
</feature>
<evidence type="ECO:0000256" key="2">
    <source>
        <dbReference type="SAM" id="Coils"/>
    </source>
</evidence>
<dbReference type="PANTHER" id="PTHR42648:SF18">
    <property type="entry name" value="RETROTRANSPOSON, UNCLASSIFIED-LIKE PROTEIN"/>
    <property type="match status" value="1"/>
</dbReference>
<proteinExistence type="predicted"/>
<keyword evidence="2" id="KW-0175">Coiled coil</keyword>
<feature type="compositionally biased region" description="Polar residues" evidence="3">
    <location>
        <begin position="983"/>
        <end position="999"/>
    </location>
</feature>
<keyword evidence="1" id="KW-0645">Protease</keyword>
<dbReference type="InterPro" id="IPR057670">
    <property type="entry name" value="SH3_retrovirus"/>
</dbReference>
<keyword evidence="1" id="KW-0378">Hydrolase</keyword>
<evidence type="ECO:0000313" key="5">
    <source>
        <dbReference type="EMBL" id="GJT94629.1"/>
    </source>
</evidence>
<dbReference type="Pfam" id="PF00665">
    <property type="entry name" value="rve"/>
    <property type="match status" value="1"/>
</dbReference>
<sequence>MHNNIMAAGSKDRPPMLGPGRYSQWRSRFLWYIDTKPNGEGLRKSILTGPYVPSTVLVQAVAATEGNPAIQQHTTIETVFNMTPENKEHFLSEKEAIFLLLTGIGDDIYSTVDAYGESMESYYSRFYKLMNELTRNNLQVTTMQVNVQFLQQLQPEWSRFVTVVKQSKEIDTISYHTLFDILKQYQNEVNDIRAERIAKRANPLALLATTQPYSDNYYPVPKPQRSNATSSSTRPKYSDPEQAQRDKDMQKSLALLAKYFKRLYKPTNNNLRTSSNSRNKTEDTTPRYNNDNQSGQFGNQRTMTVDRTRETVGSPIVQQTGIQCFNCKGFDHYAKECWKPKRVKDYSYHKEKMMMCKQAEQGVPLQAEQVDWLADMDETIDEQELKAHYSFMAKIQEVLPEESSSTEQPLEQVQNNDENNVFANERQHSEKHAAECADERAALANLIANLTLDTEENKTILKQLKKANASLTQELEKCKTNLDETNSALGEAISCRDSCLIALQNKQNEFEKYKAFNDRTIDYDILQTKLNETLGLLARKDIDIKEGLKTKAYEISVVNQKHDELVKRSLLTKSQFEGQLKEKSKVISDLKVKEEKDIDKMIEMDKQLKFLNEIVYTRNQSIQTIHMLAPKCSTYNGRPTFANPRYLKKAQSEKPCLYEIPYDTSDLANRFAPNREETMTLANESRSKLNKDYVKPYDYTRQNSLYEIFKAPSLEYLYQLERAKEVRKTMWRKPFVRTKPNIAKNVAFLPVSKSISKSRQVFNDMTFNINQFREIVDQAWFKHTSDYFRVPTAKDMEVLIKTLLMPLSIKTQNDSFRFEHELKTEMHEDYEYVKSLEKEVDELESEKADFSNIYDLLLEECVSKDVTCSYLHSLSDLNAYAELQCLYLHKVKECECLAQKLSKQTEYVNKEVHNNLLKSFTKLENHSISLKLALQQSKEQMKNNSVCKENGSNVRIRQKSQENRQKWANTDTGNGRAQEKPEIQSQSQKKSTYRMNATSRVRRPMSRDSHVAHSVLDNSKKAAKNVAVYVRKNKQTDNTSADVIPNKENVIDVDVANASKAKTLLCVSCMKNVLIPCHDKCVAKHKLNVRSNVRRTFSTNSRPPKSSETTFVAPKTRFSEKKTQSKTLDTTFVVSKSKIDVESASKAKDKVVQIVLWVVDSGCSKHMTGDRSLLRNFIEKFMGTVRFGNDNFAAITGYGDYIHGNITICHVYYVEGLGHNLFSVGQFCDGDLEVAFRSNTCYVRNLEGDDLLTGGRDSNLYTISISDMAASSPVCLMSKATSTKSWLWHRRLSHLNFGTINDLTRLDLVDGLPKFKYGKDHLCSACERGKSKKASHPPKLVPSDHSKLELLHMDLCGPMRVASINGKRYILVIVDDYSRYTWVYFLRSKDETPEIIKKFIAQAQLNYKAKVCKIRTDNGTEFKNTTLKAHYEKLGIMQQFSIARTPQQNGVVERRNRTLVEAARTMLIFSRLPEFLWAEAVATTCFTQNRSIIHTRYNKTPYELLRGRKPNIAYFHVFGSLCYPTNDRDDLGKMKPKADIGVFIGYSETSTGFRIYNRRTKMIMETIHVKFDELTYNSYGF</sequence>
<feature type="region of interest" description="Disordered" evidence="3">
    <location>
        <begin position="267"/>
        <end position="301"/>
    </location>
</feature>
<evidence type="ECO:0000259" key="4">
    <source>
        <dbReference type="PROSITE" id="PS50994"/>
    </source>
</evidence>
<feature type="coiled-coil region" evidence="2">
    <location>
        <begin position="826"/>
        <end position="860"/>
    </location>
</feature>
<feature type="coiled-coil region" evidence="2">
    <location>
        <begin position="461"/>
        <end position="488"/>
    </location>
</feature>
<reference evidence="5" key="1">
    <citation type="journal article" date="2022" name="Int. J. Mol. Sci.">
        <title>Draft Genome of Tanacetum Coccineum: Genomic Comparison of Closely Related Tanacetum-Family Plants.</title>
        <authorList>
            <person name="Yamashiro T."/>
            <person name="Shiraishi A."/>
            <person name="Nakayama K."/>
            <person name="Satake H."/>
        </authorList>
    </citation>
    <scope>NUCLEOTIDE SEQUENCE</scope>
</reference>
<evidence type="ECO:0000256" key="1">
    <source>
        <dbReference type="ARBA" id="ARBA00022670"/>
    </source>
</evidence>
<dbReference type="EMBL" id="BQNB010020314">
    <property type="protein sequence ID" value="GJT94629.1"/>
    <property type="molecule type" value="Genomic_DNA"/>
</dbReference>
<dbReference type="Pfam" id="PF22936">
    <property type="entry name" value="Pol_BBD"/>
    <property type="match status" value="1"/>
</dbReference>
<evidence type="ECO:0000256" key="3">
    <source>
        <dbReference type="SAM" id="MobiDB-lite"/>
    </source>
</evidence>
<feature type="domain" description="Integrase catalytic" evidence="4">
    <location>
        <begin position="1338"/>
        <end position="1509"/>
    </location>
</feature>
<dbReference type="PANTHER" id="PTHR42648">
    <property type="entry name" value="TRANSPOSASE, PUTATIVE-RELATED"/>
    <property type="match status" value="1"/>
</dbReference>
<name>A0ABQ5I3D6_9ASTR</name>
<comment type="caution">
    <text evidence="5">The sequence shown here is derived from an EMBL/GenBank/DDBJ whole genome shotgun (WGS) entry which is preliminary data.</text>
</comment>
<dbReference type="InterPro" id="IPR001584">
    <property type="entry name" value="Integrase_cat-core"/>
</dbReference>
<dbReference type="InterPro" id="IPR025724">
    <property type="entry name" value="GAG-pre-integrase_dom"/>
</dbReference>
<dbReference type="Gene3D" id="3.30.420.10">
    <property type="entry name" value="Ribonuclease H-like superfamily/Ribonuclease H"/>
    <property type="match status" value="1"/>
</dbReference>
<dbReference type="Pfam" id="PF25597">
    <property type="entry name" value="SH3_retrovirus"/>
    <property type="match status" value="1"/>
</dbReference>
<dbReference type="PROSITE" id="PS50994">
    <property type="entry name" value="INTEGRASE"/>
    <property type="match status" value="1"/>
</dbReference>
<feature type="region of interest" description="Disordered" evidence="3">
    <location>
        <begin position="941"/>
        <end position="1009"/>
    </location>
</feature>
<feature type="compositionally biased region" description="Polar residues" evidence="3">
    <location>
        <begin position="941"/>
        <end position="955"/>
    </location>
</feature>
<dbReference type="InterPro" id="IPR054722">
    <property type="entry name" value="PolX-like_BBD"/>
</dbReference>
<protein>
    <submittedName>
        <fullName evidence="5">Integrase, catalytic region, zinc finger, CCHC-type containing protein</fullName>
    </submittedName>
</protein>
<keyword evidence="6" id="KW-1185">Reference proteome</keyword>
<dbReference type="InterPro" id="IPR001878">
    <property type="entry name" value="Znf_CCHC"/>
</dbReference>
<accession>A0ABQ5I3D6</accession>
<reference evidence="5" key="2">
    <citation type="submission" date="2022-01" db="EMBL/GenBank/DDBJ databases">
        <authorList>
            <person name="Yamashiro T."/>
            <person name="Shiraishi A."/>
            <person name="Satake H."/>
            <person name="Nakayama K."/>
        </authorList>
    </citation>
    <scope>NUCLEOTIDE SEQUENCE</scope>
</reference>
<dbReference type="Pfam" id="PF13976">
    <property type="entry name" value="gag_pre-integrs"/>
    <property type="match status" value="1"/>
</dbReference>